<reference evidence="1 2" key="1">
    <citation type="submission" date="2015-10" db="EMBL/GenBank/DDBJ databases">
        <title>Draft genome sequence of Streptomyces canus DSM 40017, type strain for the species Streptomyces canus.</title>
        <authorList>
            <person name="Ruckert C."/>
            <person name="Winkler A."/>
            <person name="Kalinowski J."/>
            <person name="Kampfer P."/>
            <person name="Glaeser S."/>
        </authorList>
    </citation>
    <scope>NUCLEOTIDE SEQUENCE [LARGE SCALE GENOMIC DNA]</scope>
    <source>
        <strain evidence="1 2">DSM 40017</strain>
    </source>
</reference>
<gene>
    <name evidence="1" type="ORF">AQJ46_47640</name>
</gene>
<sequence>MAGAFGRIVVEVVMTTSTTQGCPSTRPRPSVVRAVTVLFRPRVAVREAGRVLSGRRAASR</sequence>
<accession>A0A117QW50</accession>
<organism evidence="1 2">
    <name type="scientific">Streptomyces canus</name>
    <dbReference type="NCBI Taxonomy" id="58343"/>
    <lineage>
        <taxon>Bacteria</taxon>
        <taxon>Bacillati</taxon>
        <taxon>Actinomycetota</taxon>
        <taxon>Actinomycetes</taxon>
        <taxon>Kitasatosporales</taxon>
        <taxon>Streptomycetaceae</taxon>
        <taxon>Streptomyces</taxon>
        <taxon>Streptomyces aurantiacus group</taxon>
    </lineage>
</organism>
<proteinExistence type="predicted"/>
<protein>
    <submittedName>
        <fullName evidence="1">Uncharacterized protein</fullName>
    </submittedName>
</protein>
<dbReference type="STRING" id="58343.AQJ46_47640"/>
<evidence type="ECO:0000313" key="2">
    <source>
        <dbReference type="Proteomes" id="UP000053669"/>
    </source>
</evidence>
<dbReference type="Proteomes" id="UP000053669">
    <property type="component" value="Unassembled WGS sequence"/>
</dbReference>
<dbReference type="EMBL" id="LMWU01000073">
    <property type="protein sequence ID" value="KUN57418.1"/>
    <property type="molecule type" value="Genomic_DNA"/>
</dbReference>
<dbReference type="PROSITE" id="PS51257">
    <property type="entry name" value="PROKAR_LIPOPROTEIN"/>
    <property type="match status" value="1"/>
</dbReference>
<evidence type="ECO:0000313" key="1">
    <source>
        <dbReference type="EMBL" id="KUN57418.1"/>
    </source>
</evidence>
<comment type="caution">
    <text evidence="1">The sequence shown here is derived from an EMBL/GenBank/DDBJ whole genome shotgun (WGS) entry which is preliminary data.</text>
</comment>
<dbReference type="AlphaFoldDB" id="A0A117QW50"/>
<name>A0A117QW50_9ACTN</name>